<evidence type="ECO:0000256" key="13">
    <source>
        <dbReference type="SAM" id="MobiDB-lite"/>
    </source>
</evidence>
<evidence type="ECO:0000256" key="7">
    <source>
        <dbReference type="ARBA" id="ARBA00022786"/>
    </source>
</evidence>
<evidence type="ECO:0000256" key="11">
    <source>
        <dbReference type="ARBA" id="ARBA00024209"/>
    </source>
</evidence>
<sequence>MIISSCKEEVEISTAEASFNTEIVGWEVWFWRAMIERMLLAVAMSMLLLCAGMGMGVAVYLWLVWYVSLNNRPRQRASEDNGKPHKHQGLSEADLQRLPTIECQEEESHAGDGGGGDAECAVCLEVFQSGDRCRVIPACSHAFHVHCADAWLSKRSVCPICRRSAACESEEKKGVNCGAAAALQEEDGRDHEDSERRPPPSAEHIVVDMPITPTDYRG</sequence>
<evidence type="ECO:0000256" key="4">
    <source>
        <dbReference type="ARBA" id="ARBA00022692"/>
    </source>
</evidence>
<keyword evidence="9 14" id="KW-1133">Transmembrane helix</keyword>
<dbReference type="PROSITE" id="PS50089">
    <property type="entry name" value="ZF_RING_2"/>
    <property type="match status" value="1"/>
</dbReference>
<feature type="transmembrane region" description="Helical" evidence="14">
    <location>
        <begin position="38"/>
        <end position="67"/>
    </location>
</feature>
<evidence type="ECO:0000259" key="15">
    <source>
        <dbReference type="PROSITE" id="PS50089"/>
    </source>
</evidence>
<protein>
    <recommendedName>
        <fullName evidence="15">RING-type domain-containing protein</fullName>
    </recommendedName>
</protein>
<reference evidence="16" key="1">
    <citation type="submission" date="2009-02" db="EMBL/GenBank/DDBJ databases">
        <title>Full length sequence-verified cDNA sequences from Sitka spruce (Picea sitchensis).</title>
        <authorList>
            <person name="Reid K.E."/>
            <person name="Liao N."/>
            <person name="Ralph S."/>
            <person name="Kolosova N."/>
            <person name="Oddy C."/>
            <person name="Moore R."/>
            <person name="Mayo M."/>
            <person name="Wagner S."/>
            <person name="King J."/>
            <person name="Yanchuk A."/>
            <person name="Holt R."/>
            <person name="Jones S."/>
            <person name="Marra M."/>
            <person name="Ritland C.E."/>
            <person name="Ritland K."/>
            <person name="Bohlmann J."/>
        </authorList>
    </citation>
    <scope>NUCLEOTIDE SEQUENCE</scope>
    <source>
        <tissue evidence="16">Bark</tissue>
    </source>
</reference>
<keyword evidence="5" id="KW-0479">Metal-binding</keyword>
<comment type="subcellular location">
    <subcellularLocation>
        <location evidence="1">Membrane</location>
        <topology evidence="1">Single-pass membrane protein</topology>
    </subcellularLocation>
</comment>
<dbReference type="SUPFAM" id="SSF57850">
    <property type="entry name" value="RING/U-box"/>
    <property type="match status" value="1"/>
</dbReference>
<comment type="similarity">
    <text evidence="11">Belongs to the RING-type zinc finger family. ATL subfamily.</text>
</comment>
<dbReference type="SMART" id="SM00184">
    <property type="entry name" value="RING"/>
    <property type="match status" value="1"/>
</dbReference>
<keyword evidence="10 14" id="KW-0472">Membrane</keyword>
<keyword evidence="6 12" id="KW-0863">Zinc-finger</keyword>
<dbReference type="InterPro" id="IPR001841">
    <property type="entry name" value="Znf_RING"/>
</dbReference>
<organism evidence="16">
    <name type="scientific">Picea sitchensis</name>
    <name type="common">Sitka spruce</name>
    <name type="synonym">Pinus sitchensis</name>
    <dbReference type="NCBI Taxonomy" id="3332"/>
    <lineage>
        <taxon>Eukaryota</taxon>
        <taxon>Viridiplantae</taxon>
        <taxon>Streptophyta</taxon>
        <taxon>Embryophyta</taxon>
        <taxon>Tracheophyta</taxon>
        <taxon>Spermatophyta</taxon>
        <taxon>Pinopsida</taxon>
        <taxon>Pinidae</taxon>
        <taxon>Conifers I</taxon>
        <taxon>Pinales</taxon>
        <taxon>Pinaceae</taxon>
        <taxon>Picea</taxon>
    </lineage>
</organism>
<keyword evidence="3" id="KW-0808">Transferase</keyword>
<name>C0PSW4_PICSI</name>
<dbReference type="InterPro" id="IPR013083">
    <property type="entry name" value="Znf_RING/FYVE/PHD"/>
</dbReference>
<dbReference type="PANTHER" id="PTHR45768:SF61">
    <property type="entry name" value="RING-H2 FINGER PROTEIN ATL18"/>
    <property type="match status" value="1"/>
</dbReference>
<comment type="pathway">
    <text evidence="2">Protein modification; protein ubiquitination.</text>
</comment>
<keyword evidence="8" id="KW-0862">Zinc</keyword>
<evidence type="ECO:0000256" key="10">
    <source>
        <dbReference type="ARBA" id="ARBA00023136"/>
    </source>
</evidence>
<feature type="compositionally biased region" description="Basic and acidic residues" evidence="13">
    <location>
        <begin position="186"/>
        <end position="198"/>
    </location>
</feature>
<evidence type="ECO:0000256" key="12">
    <source>
        <dbReference type="PROSITE-ProRule" id="PRU00175"/>
    </source>
</evidence>
<dbReference type="GO" id="GO:0008270">
    <property type="term" value="F:zinc ion binding"/>
    <property type="evidence" value="ECO:0007669"/>
    <property type="project" value="UniProtKB-KW"/>
</dbReference>
<accession>C0PSW4</accession>
<dbReference type="Pfam" id="PF13639">
    <property type="entry name" value="zf-RING_2"/>
    <property type="match status" value="1"/>
</dbReference>
<dbReference type="PANTHER" id="PTHR45768">
    <property type="entry name" value="E3 UBIQUITIN-PROTEIN LIGASE RNF13-LIKE"/>
    <property type="match status" value="1"/>
</dbReference>
<evidence type="ECO:0000256" key="6">
    <source>
        <dbReference type="ARBA" id="ARBA00022771"/>
    </source>
</evidence>
<evidence type="ECO:0000256" key="3">
    <source>
        <dbReference type="ARBA" id="ARBA00022679"/>
    </source>
</evidence>
<proteinExistence type="evidence at transcript level"/>
<keyword evidence="4 14" id="KW-0812">Transmembrane</keyword>
<feature type="domain" description="RING-type" evidence="15">
    <location>
        <begin position="120"/>
        <end position="162"/>
    </location>
</feature>
<evidence type="ECO:0000256" key="2">
    <source>
        <dbReference type="ARBA" id="ARBA00004906"/>
    </source>
</evidence>
<feature type="region of interest" description="Disordered" evidence="13">
    <location>
        <begin position="181"/>
        <end position="218"/>
    </location>
</feature>
<dbReference type="GO" id="GO:0016020">
    <property type="term" value="C:membrane"/>
    <property type="evidence" value="ECO:0007669"/>
    <property type="project" value="UniProtKB-SubCell"/>
</dbReference>
<evidence type="ECO:0000256" key="8">
    <source>
        <dbReference type="ARBA" id="ARBA00022833"/>
    </source>
</evidence>
<evidence type="ECO:0000256" key="9">
    <source>
        <dbReference type="ARBA" id="ARBA00022989"/>
    </source>
</evidence>
<dbReference type="GO" id="GO:0016740">
    <property type="term" value="F:transferase activity"/>
    <property type="evidence" value="ECO:0007669"/>
    <property type="project" value="UniProtKB-KW"/>
</dbReference>
<evidence type="ECO:0000256" key="1">
    <source>
        <dbReference type="ARBA" id="ARBA00004167"/>
    </source>
</evidence>
<evidence type="ECO:0000256" key="5">
    <source>
        <dbReference type="ARBA" id="ARBA00022723"/>
    </source>
</evidence>
<evidence type="ECO:0000256" key="14">
    <source>
        <dbReference type="SAM" id="Phobius"/>
    </source>
</evidence>
<evidence type="ECO:0000313" key="16">
    <source>
        <dbReference type="EMBL" id="ACN40904.1"/>
    </source>
</evidence>
<keyword evidence="7" id="KW-0833">Ubl conjugation pathway</keyword>
<dbReference type="AlphaFoldDB" id="C0PSW4"/>
<dbReference type="Gene3D" id="3.30.40.10">
    <property type="entry name" value="Zinc/RING finger domain, C3HC4 (zinc finger)"/>
    <property type="match status" value="1"/>
</dbReference>
<dbReference type="EMBL" id="BT071444">
    <property type="protein sequence ID" value="ACN40904.1"/>
    <property type="molecule type" value="mRNA"/>
</dbReference>